<evidence type="ECO:0000256" key="2">
    <source>
        <dbReference type="ARBA" id="ARBA00023267"/>
    </source>
</evidence>
<dbReference type="EC" id="6.3.4.15" evidence="3"/>
<dbReference type="GO" id="GO:0006355">
    <property type="term" value="P:regulation of DNA-templated transcription"/>
    <property type="evidence" value="ECO:0007669"/>
    <property type="project" value="UniProtKB-UniRule"/>
</dbReference>
<dbReference type="InterPro" id="IPR036390">
    <property type="entry name" value="WH_DNA-bd_sf"/>
</dbReference>
<dbReference type="GO" id="GO:0009249">
    <property type="term" value="P:protein lipoylation"/>
    <property type="evidence" value="ECO:0007669"/>
    <property type="project" value="UniProtKB-ARBA"/>
</dbReference>
<dbReference type="InterPro" id="IPR013196">
    <property type="entry name" value="HTH_11"/>
</dbReference>
<dbReference type="GO" id="GO:0004077">
    <property type="term" value="F:biotin--[biotin carboxyl-carrier protein] ligase activity"/>
    <property type="evidence" value="ECO:0007669"/>
    <property type="project" value="UniProtKB-UniRule"/>
</dbReference>
<dbReference type="Gene3D" id="3.30.930.10">
    <property type="entry name" value="Bira Bifunctional Protein, Domain 2"/>
    <property type="match status" value="1"/>
</dbReference>
<dbReference type="Pfam" id="PF08279">
    <property type="entry name" value="HTH_11"/>
    <property type="match status" value="1"/>
</dbReference>
<dbReference type="InterPro" id="IPR003142">
    <property type="entry name" value="BPL_C"/>
</dbReference>
<dbReference type="Gene3D" id="2.30.30.100">
    <property type="match status" value="1"/>
</dbReference>
<protein>
    <recommendedName>
        <fullName evidence="3">Bifunctional ligase/repressor BirA</fullName>
    </recommendedName>
    <alternativeName>
        <fullName evidence="3">Biotin--[acetyl-CoA-carboxylase] ligase</fullName>
        <ecNumber evidence="3">6.3.4.15</ecNumber>
    </alternativeName>
    <alternativeName>
        <fullName evidence="3">Biotin--protein ligase</fullName>
    </alternativeName>
    <alternativeName>
        <fullName evidence="3">Biotin-[acetyl-CoA carboxylase] synthetase</fullName>
    </alternativeName>
</protein>
<dbReference type="HAMAP" id="MF_00978">
    <property type="entry name" value="Bifunct_BirA"/>
    <property type="match status" value="1"/>
</dbReference>
<comment type="function">
    <text evidence="3">Acts both as a biotin--[acetyl-CoA-carboxylase] ligase and a repressor.</text>
</comment>
<dbReference type="GO" id="GO:0005737">
    <property type="term" value="C:cytoplasm"/>
    <property type="evidence" value="ECO:0007669"/>
    <property type="project" value="TreeGrafter"/>
</dbReference>
<dbReference type="OrthoDB" id="9807064at2"/>
<evidence type="ECO:0000256" key="1">
    <source>
        <dbReference type="ARBA" id="ARBA00022598"/>
    </source>
</evidence>
<keyword evidence="3" id="KW-0805">Transcription regulation</keyword>
<keyword evidence="3" id="KW-0547">Nucleotide-binding</keyword>
<feature type="domain" description="BPL/LPL catalytic" evidence="4">
    <location>
        <begin position="75"/>
        <end position="270"/>
    </location>
</feature>
<dbReference type="AlphaFoldDB" id="A0A430A4W6"/>
<name>A0A430A4W6_9ENTE</name>
<comment type="caution">
    <text evidence="5">The sequence shown here is derived from an EMBL/GenBank/DDBJ whole genome shotgun (WGS) entry which is preliminary data.</text>
</comment>
<dbReference type="InterPro" id="IPR004408">
    <property type="entry name" value="Biotin_CoA_COase_ligase"/>
</dbReference>
<dbReference type="PANTHER" id="PTHR12835:SF5">
    <property type="entry name" value="BIOTIN--PROTEIN LIGASE"/>
    <property type="match status" value="1"/>
</dbReference>
<keyword evidence="3" id="KW-0678">Repressor</keyword>
<keyword evidence="3" id="KW-0804">Transcription</keyword>
<dbReference type="NCBIfam" id="TIGR00121">
    <property type="entry name" value="birA_ligase"/>
    <property type="match status" value="1"/>
</dbReference>
<feature type="binding site" evidence="3">
    <location>
        <position position="195"/>
    </location>
    <ligand>
        <name>biotin</name>
        <dbReference type="ChEBI" id="CHEBI:57586"/>
    </ligand>
</feature>
<comment type="caution">
    <text evidence="3">Lacks conserved residue(s) required for the propagation of feature annotation.</text>
</comment>
<dbReference type="GO" id="GO:0003677">
    <property type="term" value="F:DNA binding"/>
    <property type="evidence" value="ECO:0007669"/>
    <property type="project" value="UniProtKB-UniRule"/>
</dbReference>
<evidence type="ECO:0000313" key="5">
    <source>
        <dbReference type="EMBL" id="RSU01801.1"/>
    </source>
</evidence>
<dbReference type="Proteomes" id="UP000288197">
    <property type="component" value="Unassembled WGS sequence"/>
</dbReference>
<comment type="similarity">
    <text evidence="3">Belongs to the biotin--protein ligase family.</text>
</comment>
<organism evidence="5 6">
    <name type="scientific">Vagococcus fluvialis</name>
    <dbReference type="NCBI Taxonomy" id="2738"/>
    <lineage>
        <taxon>Bacteria</taxon>
        <taxon>Bacillati</taxon>
        <taxon>Bacillota</taxon>
        <taxon>Bacilli</taxon>
        <taxon>Lactobacillales</taxon>
        <taxon>Enterococcaceae</taxon>
        <taxon>Vagococcus</taxon>
    </lineage>
</organism>
<keyword evidence="2 3" id="KW-0092">Biotin</keyword>
<dbReference type="Gene3D" id="1.10.10.10">
    <property type="entry name" value="Winged helix-like DNA-binding domain superfamily/Winged helix DNA-binding domain"/>
    <property type="match status" value="1"/>
</dbReference>
<dbReference type="PANTHER" id="PTHR12835">
    <property type="entry name" value="BIOTIN PROTEIN LIGASE"/>
    <property type="match status" value="1"/>
</dbReference>
<keyword evidence="3" id="KW-0067">ATP-binding</keyword>
<feature type="binding site" evidence="3">
    <location>
        <position position="123"/>
    </location>
    <ligand>
        <name>biotin</name>
        <dbReference type="ChEBI" id="CHEBI:57586"/>
    </ligand>
</feature>
<proteinExistence type="inferred from homology"/>
<dbReference type="InterPro" id="IPR030855">
    <property type="entry name" value="Bifunct_BirA"/>
</dbReference>
<dbReference type="GO" id="GO:0016740">
    <property type="term" value="F:transferase activity"/>
    <property type="evidence" value="ECO:0007669"/>
    <property type="project" value="UniProtKB-ARBA"/>
</dbReference>
<feature type="DNA-binding region" description="H-T-H motif" evidence="3">
    <location>
        <begin position="28"/>
        <end position="47"/>
    </location>
</feature>
<dbReference type="PROSITE" id="PS51733">
    <property type="entry name" value="BPL_LPL_CATALYTIC"/>
    <property type="match status" value="1"/>
</dbReference>
<sequence>MTRVRKKVTIKEKVLSFLEKNRGQHISGAKIADELGVSRNAVWKSIKQLEKEGYDIKAVTNKGYCLSETSHQMSEVGIREQLSKEFQKNKIYYFDTIDSTNKKAKELAIEGMPHGTLVIANEQTAGKGRYGRSFESPKDSGIYMSLILKPSELAYQHPTIITSYAAVVVTKVVAEMTGKQLGIKWVNDLFLENKKVCGILTEAVTDFESGMMEWIVLGIGLNVSTETDIFSEEVSQKARAIFEKEGVEVNRNELVANIMSSLLSLHQELNEVDMMQLYKENSMVVGKKVLIQQGKEEFFVTVKDIDTEGQLIIETETGEVKTFNSGEIRIILN</sequence>
<comment type="catalytic activity">
    <reaction evidence="3">
        <text>biotin + L-lysyl-[protein] + ATP = N(6)-biotinyl-L-lysyl-[protein] + AMP + diphosphate + H(+)</text>
        <dbReference type="Rhea" id="RHEA:11756"/>
        <dbReference type="Rhea" id="RHEA-COMP:9752"/>
        <dbReference type="Rhea" id="RHEA-COMP:10505"/>
        <dbReference type="ChEBI" id="CHEBI:15378"/>
        <dbReference type="ChEBI" id="CHEBI:29969"/>
        <dbReference type="ChEBI" id="CHEBI:30616"/>
        <dbReference type="ChEBI" id="CHEBI:33019"/>
        <dbReference type="ChEBI" id="CHEBI:57586"/>
        <dbReference type="ChEBI" id="CHEBI:83144"/>
        <dbReference type="ChEBI" id="CHEBI:456215"/>
        <dbReference type="EC" id="6.3.4.15"/>
    </reaction>
</comment>
<dbReference type="Pfam" id="PF03099">
    <property type="entry name" value="BPL_LplA_LipB"/>
    <property type="match status" value="1"/>
</dbReference>
<keyword evidence="3" id="KW-0238">DNA-binding</keyword>
<dbReference type="SUPFAM" id="SSF46785">
    <property type="entry name" value="Winged helix' DNA-binding domain"/>
    <property type="match status" value="1"/>
</dbReference>
<gene>
    <name evidence="3" type="primary">birA</name>
    <name evidence="5" type="ORF">CBF32_07340</name>
</gene>
<dbReference type="CDD" id="cd16442">
    <property type="entry name" value="BPL"/>
    <property type="match status" value="1"/>
</dbReference>
<reference evidence="5 6" key="1">
    <citation type="submission" date="2017-05" db="EMBL/GenBank/DDBJ databases">
        <title>Vagococcus spp. assemblies.</title>
        <authorList>
            <person name="Gulvik C.A."/>
        </authorList>
    </citation>
    <scope>NUCLEOTIDE SEQUENCE [LARGE SCALE GENOMIC DNA]</scope>
    <source>
        <strain evidence="5 6">NCFB 2497</strain>
    </source>
</reference>
<accession>A0A430A4W6</accession>
<dbReference type="EMBL" id="NGJX01000006">
    <property type="protein sequence ID" value="RSU01801.1"/>
    <property type="molecule type" value="Genomic_DNA"/>
</dbReference>
<keyword evidence="1 3" id="KW-0436">Ligase</keyword>
<evidence type="ECO:0000313" key="6">
    <source>
        <dbReference type="Proteomes" id="UP000288197"/>
    </source>
</evidence>
<dbReference type="InterPro" id="IPR036388">
    <property type="entry name" value="WH-like_DNA-bd_sf"/>
</dbReference>
<dbReference type="InterPro" id="IPR045864">
    <property type="entry name" value="aa-tRNA-synth_II/BPL/LPL"/>
</dbReference>
<dbReference type="Pfam" id="PF02237">
    <property type="entry name" value="BPL_C"/>
    <property type="match status" value="1"/>
</dbReference>
<evidence type="ECO:0000256" key="3">
    <source>
        <dbReference type="HAMAP-Rule" id="MF_00978"/>
    </source>
</evidence>
<dbReference type="InterPro" id="IPR004143">
    <property type="entry name" value="BPL_LPL_catalytic"/>
</dbReference>
<keyword evidence="6" id="KW-1185">Reference proteome</keyword>
<feature type="binding site" evidence="3">
    <location>
        <begin position="99"/>
        <end position="101"/>
    </location>
    <ligand>
        <name>biotin</name>
        <dbReference type="ChEBI" id="CHEBI:57586"/>
    </ligand>
</feature>
<dbReference type="SUPFAM" id="SSF55681">
    <property type="entry name" value="Class II aaRS and biotin synthetases"/>
    <property type="match status" value="1"/>
</dbReference>
<dbReference type="GO" id="GO:0005524">
    <property type="term" value="F:ATP binding"/>
    <property type="evidence" value="ECO:0007669"/>
    <property type="project" value="UniProtKB-UniRule"/>
</dbReference>
<evidence type="ECO:0000259" key="4">
    <source>
        <dbReference type="PROSITE" id="PS51733"/>
    </source>
</evidence>